<keyword evidence="2" id="KW-1185">Reference proteome</keyword>
<name>A0A563F1M8_9PSEU</name>
<proteinExistence type="predicted"/>
<sequence>MAVNQPTQEYLLPCGRDVETVWERIDEVETGRANTHDIQCPYCGAARESLKVLRDLTGVLAADDTEPSRNLTNRIMAAVRADVRRHNMLALPTDEPGGVRVSEQAVAAVLRFAADTVGGVRARRCRVRQADSDALAIEVDMSIAVRAGGFTAAAIEQVRDRVTAAVGARIGVRLARLDLTVEDLYNA</sequence>
<comment type="caution">
    <text evidence="1">The sequence shown here is derived from an EMBL/GenBank/DDBJ whole genome shotgun (WGS) entry which is preliminary data.</text>
</comment>
<evidence type="ECO:0000313" key="2">
    <source>
        <dbReference type="Proteomes" id="UP000316639"/>
    </source>
</evidence>
<dbReference type="Proteomes" id="UP000316639">
    <property type="component" value="Unassembled WGS sequence"/>
</dbReference>
<dbReference type="AlphaFoldDB" id="A0A563F1M8"/>
<evidence type="ECO:0000313" key="1">
    <source>
        <dbReference type="EMBL" id="TWP53648.1"/>
    </source>
</evidence>
<dbReference type="EMBL" id="VOBR01000002">
    <property type="protein sequence ID" value="TWP53648.1"/>
    <property type="molecule type" value="Genomic_DNA"/>
</dbReference>
<protein>
    <submittedName>
        <fullName evidence="1">Asp23/Gls24 family envelope stress response protein</fullName>
    </submittedName>
</protein>
<reference evidence="1 2" key="1">
    <citation type="submission" date="2019-07" db="EMBL/GenBank/DDBJ databases">
        <title>Lentzea xizangensis sp. nov., isolated from Qinghai-Tibetan Plateau Soils.</title>
        <authorList>
            <person name="Huang J."/>
        </authorList>
    </citation>
    <scope>NUCLEOTIDE SEQUENCE [LARGE SCALE GENOMIC DNA]</scope>
    <source>
        <strain evidence="1 2">FXJ1.1311</strain>
    </source>
</reference>
<accession>A0A563F1M8</accession>
<organism evidence="1 2">
    <name type="scientific">Lentzea tibetensis</name>
    <dbReference type="NCBI Taxonomy" id="2591470"/>
    <lineage>
        <taxon>Bacteria</taxon>
        <taxon>Bacillati</taxon>
        <taxon>Actinomycetota</taxon>
        <taxon>Actinomycetes</taxon>
        <taxon>Pseudonocardiales</taxon>
        <taxon>Pseudonocardiaceae</taxon>
        <taxon>Lentzea</taxon>
    </lineage>
</organism>
<dbReference type="RefSeq" id="WP_146349244.1">
    <property type="nucleotide sequence ID" value="NZ_VOBR01000002.1"/>
</dbReference>
<dbReference type="OrthoDB" id="3711227at2"/>
<gene>
    <name evidence="1" type="ORF">FKR81_02470</name>
</gene>